<name>A0A6J5P7H7_9CAUD</name>
<feature type="non-terminal residue" evidence="2">
    <location>
        <position position="139"/>
    </location>
</feature>
<evidence type="ECO:0000256" key="1">
    <source>
        <dbReference type="SAM" id="MobiDB-lite"/>
    </source>
</evidence>
<evidence type="ECO:0000313" key="2">
    <source>
        <dbReference type="EMBL" id="CAB4167809.1"/>
    </source>
</evidence>
<dbReference type="EMBL" id="LR796810">
    <property type="protein sequence ID" value="CAB4167809.1"/>
    <property type="molecule type" value="Genomic_DNA"/>
</dbReference>
<protein>
    <submittedName>
        <fullName evidence="2">Uncharacterized protein</fullName>
    </submittedName>
</protein>
<gene>
    <name evidence="2" type="ORF">UFOVP861_56</name>
</gene>
<accession>A0A6J5P7H7</accession>
<organism evidence="2">
    <name type="scientific">uncultured Caudovirales phage</name>
    <dbReference type="NCBI Taxonomy" id="2100421"/>
    <lineage>
        <taxon>Viruses</taxon>
        <taxon>Duplodnaviria</taxon>
        <taxon>Heunggongvirae</taxon>
        <taxon>Uroviricota</taxon>
        <taxon>Caudoviricetes</taxon>
        <taxon>Peduoviridae</taxon>
        <taxon>Maltschvirus</taxon>
        <taxon>Maltschvirus maltsch</taxon>
    </lineage>
</organism>
<sequence>MERMSSEEYQKRYGSIRHGSDFRPASSPPIRLPKPSAANKTEERYGHVLQCEFKESSGYRIGYEEITLRLKDGTKYTPDWIVWKGAEVVLAVECKGSFKLGSQGRSVTAFKRAIHDFPEIEFRFAQDSKDGWRVVSSKK</sequence>
<proteinExistence type="predicted"/>
<dbReference type="Gene3D" id="3.40.91.30">
    <property type="match status" value="1"/>
</dbReference>
<feature type="compositionally biased region" description="Basic and acidic residues" evidence="1">
    <location>
        <begin position="1"/>
        <end position="11"/>
    </location>
</feature>
<feature type="region of interest" description="Disordered" evidence="1">
    <location>
        <begin position="1"/>
        <end position="43"/>
    </location>
</feature>
<reference evidence="2" key="1">
    <citation type="submission" date="2020-04" db="EMBL/GenBank/DDBJ databases">
        <authorList>
            <person name="Chiriac C."/>
            <person name="Salcher M."/>
            <person name="Ghai R."/>
            <person name="Kavagutti S V."/>
        </authorList>
    </citation>
    <scope>NUCLEOTIDE SEQUENCE</scope>
</reference>